<name>A0A4P8XG11_9BACL</name>
<evidence type="ECO:0000313" key="2">
    <source>
        <dbReference type="Proteomes" id="UP000300879"/>
    </source>
</evidence>
<keyword evidence="2" id="KW-1185">Reference proteome</keyword>
<protein>
    <submittedName>
        <fullName evidence="1">Uncharacterized protein</fullName>
    </submittedName>
</protein>
<accession>A0A4P8XG11</accession>
<dbReference type="EMBL" id="CP040396">
    <property type="protein sequence ID" value="QCT01225.1"/>
    <property type="molecule type" value="Genomic_DNA"/>
</dbReference>
<proteinExistence type="predicted"/>
<gene>
    <name evidence="1" type="ORF">E6C60_0502</name>
</gene>
<sequence>MEDKQLPVPYFKVNLHYQILACSSPAADLFAASGSWLSFIDEGSLNKARTYISPDHTDQRVELILKTRSAQVLPFEVYQHWDEEECGHLVCISRDKQYKAVAERLERLHENLENGMYEPAVRQAGSARSYLSASHTLNRELCSVLETVKDLLDQVHPSLVEIHQTDYSDIIRQLIDTALKNASREMY</sequence>
<dbReference type="OrthoDB" id="2624594at2"/>
<dbReference type="RefSeq" id="WP_138224314.1">
    <property type="nucleotide sequence ID" value="NZ_CP040396.1"/>
</dbReference>
<evidence type="ECO:0000313" key="1">
    <source>
        <dbReference type="EMBL" id="QCT01225.1"/>
    </source>
</evidence>
<dbReference type="AlphaFoldDB" id="A0A4P8XG11"/>
<dbReference type="Proteomes" id="UP000300879">
    <property type="component" value="Chromosome"/>
</dbReference>
<organism evidence="1 2">
    <name type="scientific">Paenibacillus algicola</name>
    <dbReference type="NCBI Taxonomy" id="2565926"/>
    <lineage>
        <taxon>Bacteria</taxon>
        <taxon>Bacillati</taxon>
        <taxon>Bacillota</taxon>
        <taxon>Bacilli</taxon>
        <taxon>Bacillales</taxon>
        <taxon>Paenibacillaceae</taxon>
        <taxon>Paenibacillus</taxon>
    </lineage>
</organism>
<reference evidence="1 2" key="1">
    <citation type="submission" date="2019-05" db="EMBL/GenBank/DDBJ databases">
        <authorList>
            <person name="Chen C."/>
        </authorList>
    </citation>
    <scope>NUCLEOTIDE SEQUENCE [LARGE SCALE GENOMIC DNA]</scope>
    <source>
        <strain evidence="1 2">HB172198</strain>
    </source>
</reference>
<dbReference type="KEGG" id="palo:E6C60_0502"/>